<evidence type="ECO:0000313" key="1">
    <source>
        <dbReference type="EMBL" id="CAE0679027.1"/>
    </source>
</evidence>
<reference evidence="1" key="1">
    <citation type="submission" date="2021-01" db="EMBL/GenBank/DDBJ databases">
        <authorList>
            <person name="Corre E."/>
            <person name="Pelletier E."/>
            <person name="Niang G."/>
            <person name="Scheremetjew M."/>
            <person name="Finn R."/>
            <person name="Kale V."/>
            <person name="Holt S."/>
            <person name="Cochrane G."/>
            <person name="Meng A."/>
            <person name="Brown T."/>
            <person name="Cohen L."/>
        </authorList>
    </citation>
    <scope>NUCLEOTIDE SEQUENCE</scope>
    <source>
        <strain evidence="1">CCCM811</strain>
    </source>
</reference>
<accession>A0A7S3ZCB4</accession>
<dbReference type="SUPFAM" id="SSF48452">
    <property type="entry name" value="TPR-like"/>
    <property type="match status" value="1"/>
</dbReference>
<organism evidence="1">
    <name type="scientific">Lotharella globosa</name>
    <dbReference type="NCBI Taxonomy" id="91324"/>
    <lineage>
        <taxon>Eukaryota</taxon>
        <taxon>Sar</taxon>
        <taxon>Rhizaria</taxon>
        <taxon>Cercozoa</taxon>
        <taxon>Chlorarachniophyceae</taxon>
        <taxon>Lotharella</taxon>
    </lineage>
</organism>
<gene>
    <name evidence="1" type="ORF">LGLO00237_LOCUS30809</name>
</gene>
<dbReference type="EMBL" id="HBIV01043889">
    <property type="protein sequence ID" value="CAE0679027.1"/>
    <property type="molecule type" value="Transcribed_RNA"/>
</dbReference>
<protein>
    <submittedName>
        <fullName evidence="1">Uncharacterized protein</fullName>
    </submittedName>
</protein>
<dbReference type="InterPro" id="IPR010323">
    <property type="entry name" value="DUF924"/>
</dbReference>
<sequence>MSTSPEIAPPQMILDYWFAAPKSEWDRDSGPPEHIEEINLALWWGREPCGVREIDPQTRVRIDEEMATLFQGTIMAAEKGTLLEGVSEWTSDELKESVGGLALLILNGFIHPSIHRNDQRKVLANERVSETLAKMMIDLNADTSEEFGLYERLFIYRTLLKSGFREKKDLGQDKVKQLLSETQVNVVTAPALACLQQYATDLEEAWSIFDLNPYRRKVMGNNSTEEELEFMEAKPWGHV</sequence>
<dbReference type="InterPro" id="IPR011990">
    <property type="entry name" value="TPR-like_helical_dom_sf"/>
</dbReference>
<proteinExistence type="predicted"/>
<dbReference type="Pfam" id="PF06041">
    <property type="entry name" value="DUF924"/>
    <property type="match status" value="1"/>
</dbReference>
<name>A0A7S3ZCB4_9EUKA</name>
<dbReference type="AlphaFoldDB" id="A0A7S3ZCB4"/>